<dbReference type="InterPro" id="IPR008906">
    <property type="entry name" value="HATC_C_dom"/>
</dbReference>
<reference evidence="2" key="1">
    <citation type="submission" date="2019-10" db="EMBL/GenBank/DDBJ databases">
        <authorList>
            <person name="Zhang R."/>
            <person name="Pan Y."/>
            <person name="Wang J."/>
            <person name="Ma R."/>
            <person name="Yu S."/>
        </authorList>
    </citation>
    <scope>NUCLEOTIDE SEQUENCE</scope>
    <source>
        <strain evidence="2">LA-IB0</strain>
        <tissue evidence="2">Leaf</tissue>
    </source>
</reference>
<comment type="caution">
    <text evidence="2">The sequence shown here is derived from an EMBL/GenBank/DDBJ whole genome shotgun (WGS) entry which is preliminary data.</text>
</comment>
<name>A0AAV6XSS3_9LAMI</name>
<evidence type="ECO:0000313" key="2">
    <source>
        <dbReference type="EMBL" id="KAG8383712.1"/>
    </source>
</evidence>
<proteinExistence type="predicted"/>
<dbReference type="GO" id="GO:0046983">
    <property type="term" value="F:protein dimerization activity"/>
    <property type="evidence" value="ECO:0007669"/>
    <property type="project" value="InterPro"/>
</dbReference>
<sequence>MLKKPSTGATSHLGRHLKSCPVKLRADALKNRDNLMQSHISFSTSSVDPLVVSVFDGTFDMEKDKVDSTYEMLAIAIKCRDVFPRYADRGGEAVTELAIVRRTLHDLYSEYVSMCNAESNTSGEDSTSCQSSVDARNVETGTLLSKLAGFLKEKQSVQPQNSELDMYLDENCFIKMENGKDGIRFDVLDWWKIHALKYKVLSTMARDNLAIPITTVASESTFSAESRVIDK</sequence>
<dbReference type="SUPFAM" id="SSF53098">
    <property type="entry name" value="Ribonuclease H-like"/>
    <property type="match status" value="1"/>
</dbReference>
<dbReference type="Proteomes" id="UP000826271">
    <property type="component" value="Unassembled WGS sequence"/>
</dbReference>
<dbReference type="PANTHER" id="PTHR23272:SF182">
    <property type="entry name" value="OS09G0381850 PROTEIN"/>
    <property type="match status" value="1"/>
</dbReference>
<keyword evidence="3" id="KW-1185">Reference proteome</keyword>
<evidence type="ECO:0000313" key="3">
    <source>
        <dbReference type="Proteomes" id="UP000826271"/>
    </source>
</evidence>
<dbReference type="AlphaFoldDB" id="A0AAV6XSS3"/>
<dbReference type="EMBL" id="WHWC01000004">
    <property type="protein sequence ID" value="KAG8383712.1"/>
    <property type="molecule type" value="Genomic_DNA"/>
</dbReference>
<organism evidence="2 3">
    <name type="scientific">Buddleja alternifolia</name>
    <dbReference type="NCBI Taxonomy" id="168488"/>
    <lineage>
        <taxon>Eukaryota</taxon>
        <taxon>Viridiplantae</taxon>
        <taxon>Streptophyta</taxon>
        <taxon>Embryophyta</taxon>
        <taxon>Tracheophyta</taxon>
        <taxon>Spermatophyta</taxon>
        <taxon>Magnoliopsida</taxon>
        <taxon>eudicotyledons</taxon>
        <taxon>Gunneridae</taxon>
        <taxon>Pentapetalae</taxon>
        <taxon>asterids</taxon>
        <taxon>lamiids</taxon>
        <taxon>Lamiales</taxon>
        <taxon>Scrophulariaceae</taxon>
        <taxon>Buddlejeae</taxon>
        <taxon>Buddleja</taxon>
    </lineage>
</organism>
<dbReference type="Pfam" id="PF05699">
    <property type="entry name" value="Dimer_Tnp_hAT"/>
    <property type="match status" value="1"/>
</dbReference>
<protein>
    <recommendedName>
        <fullName evidence="1">HAT C-terminal dimerisation domain-containing protein</fullName>
    </recommendedName>
</protein>
<feature type="domain" description="HAT C-terminal dimerisation" evidence="1">
    <location>
        <begin position="163"/>
        <end position="230"/>
    </location>
</feature>
<dbReference type="PANTHER" id="PTHR23272">
    <property type="entry name" value="BED FINGER-RELATED"/>
    <property type="match status" value="1"/>
</dbReference>
<dbReference type="InterPro" id="IPR012337">
    <property type="entry name" value="RNaseH-like_sf"/>
</dbReference>
<evidence type="ECO:0000259" key="1">
    <source>
        <dbReference type="Pfam" id="PF05699"/>
    </source>
</evidence>
<accession>A0AAV6XSS3</accession>
<gene>
    <name evidence="2" type="ORF">BUALT_Bualt04G0042400</name>
</gene>